<evidence type="ECO:0000313" key="2">
    <source>
        <dbReference type="EMBL" id="SCZ85612.1"/>
    </source>
</evidence>
<organism evidence="2 3">
    <name type="scientific">Nitrosomonas mobilis</name>
    <dbReference type="NCBI Taxonomy" id="51642"/>
    <lineage>
        <taxon>Bacteria</taxon>
        <taxon>Pseudomonadati</taxon>
        <taxon>Pseudomonadota</taxon>
        <taxon>Betaproteobacteria</taxon>
        <taxon>Nitrosomonadales</taxon>
        <taxon>Nitrosomonadaceae</taxon>
        <taxon>Nitrosomonas</taxon>
    </lineage>
</organism>
<name>A0A1G5SER8_9PROT</name>
<dbReference type="AlphaFoldDB" id="A0A1G5SER8"/>
<evidence type="ECO:0000313" key="3">
    <source>
        <dbReference type="Proteomes" id="UP000198729"/>
    </source>
</evidence>
<evidence type="ECO:0008006" key="4">
    <source>
        <dbReference type="Google" id="ProtNLM"/>
    </source>
</evidence>
<gene>
    <name evidence="2" type="ORF">NSMM_400090</name>
</gene>
<reference evidence="2 3" key="1">
    <citation type="submission" date="2016-10" db="EMBL/GenBank/DDBJ databases">
        <authorList>
            <person name="de Groot N.N."/>
        </authorList>
    </citation>
    <scope>NUCLEOTIDE SEQUENCE [LARGE SCALE GENOMIC DNA]</scope>
    <source>
        <strain evidence="2">1</strain>
    </source>
</reference>
<dbReference type="InterPro" id="IPR011727">
    <property type="entry name" value="CHP02117"/>
</dbReference>
<keyword evidence="1" id="KW-0732">Signal</keyword>
<dbReference type="Pfam" id="PF09601">
    <property type="entry name" value="DUF2459"/>
    <property type="match status" value="1"/>
</dbReference>
<dbReference type="EMBL" id="FMWO01000048">
    <property type="protein sequence ID" value="SCZ85612.1"/>
    <property type="molecule type" value="Genomic_DNA"/>
</dbReference>
<sequence length="232" mass="26080">MIFYRCVFRISCRIISLLVSCFLCSGCVSFSALALDDADFGKRTIYIVNHGLHTGIVIDADSATEILPRLQLAIEDIQFIEFGWGDRNFYQANSFSVFLAIKALFLPTKSVMHVASIPRHPMSYFRSDSVESVPISLSHLRLILGFISRTFTRDRQGDIIQLGQGLYADSAFYAAFGNYHLLKNCNTWVIEAFAEAGFPKPVLPALTASSVMRQVRIYKHIQPIKVPTDRSD</sequence>
<evidence type="ECO:0000256" key="1">
    <source>
        <dbReference type="SAM" id="SignalP"/>
    </source>
</evidence>
<keyword evidence="3" id="KW-1185">Reference proteome</keyword>
<proteinExistence type="predicted"/>
<accession>A0A1G5SER8</accession>
<protein>
    <recommendedName>
        <fullName evidence="4">DUF2459 domain-containing protein</fullName>
    </recommendedName>
</protein>
<feature type="signal peptide" evidence="1">
    <location>
        <begin position="1"/>
        <end position="34"/>
    </location>
</feature>
<dbReference type="Proteomes" id="UP000198729">
    <property type="component" value="Unassembled WGS sequence"/>
</dbReference>
<feature type="chain" id="PRO_5011683249" description="DUF2459 domain-containing protein" evidence="1">
    <location>
        <begin position="35"/>
        <end position="232"/>
    </location>
</feature>